<dbReference type="EMBL" id="CP062222">
    <property type="protein sequence ID" value="QTC90327.1"/>
    <property type="molecule type" value="Genomic_DNA"/>
</dbReference>
<dbReference type="SUPFAM" id="SSF53335">
    <property type="entry name" value="S-adenosyl-L-methionine-dependent methyltransferases"/>
    <property type="match status" value="1"/>
</dbReference>
<gene>
    <name evidence="3" type="ORF">IFJ75_13715</name>
</gene>
<evidence type="ECO:0000259" key="2">
    <source>
        <dbReference type="Pfam" id="PF08241"/>
    </source>
</evidence>
<feature type="domain" description="Methyltransferase type 11" evidence="2">
    <location>
        <begin position="202"/>
        <end position="300"/>
    </location>
</feature>
<reference evidence="3" key="1">
    <citation type="submission" date="2020-09" db="EMBL/GenBank/DDBJ databases">
        <title>Brevundimonas sp. LVF2 isolated from a puddle in Goettingen, Germany.</title>
        <authorList>
            <person name="Friedrich I."/>
            <person name="Klassen A."/>
            <person name="Hannes N."/>
            <person name="Schneider D."/>
            <person name="Hertel R."/>
            <person name="Daniel R."/>
        </authorList>
    </citation>
    <scope>NUCLEOTIDE SEQUENCE</scope>
    <source>
        <strain evidence="3">LVF2</strain>
    </source>
</reference>
<dbReference type="AlphaFoldDB" id="A0A975GUM1"/>
<protein>
    <submittedName>
        <fullName evidence="3">Class I SAM-dependent methyltransferase</fullName>
    </submittedName>
</protein>
<proteinExistence type="predicted"/>
<organism evidence="3 4">
    <name type="scientific">Brevundimonas goettingensis</name>
    <dbReference type="NCBI Taxonomy" id="2774190"/>
    <lineage>
        <taxon>Bacteria</taxon>
        <taxon>Pseudomonadati</taxon>
        <taxon>Pseudomonadota</taxon>
        <taxon>Alphaproteobacteria</taxon>
        <taxon>Caulobacterales</taxon>
        <taxon>Caulobacteraceae</taxon>
        <taxon>Brevundimonas</taxon>
    </lineage>
</organism>
<evidence type="ECO:0000256" key="1">
    <source>
        <dbReference type="SAM" id="Phobius"/>
    </source>
</evidence>
<keyword evidence="3" id="KW-0489">Methyltransferase</keyword>
<keyword evidence="1" id="KW-1133">Transmembrane helix</keyword>
<dbReference type="PANTHER" id="PTHR43861">
    <property type="entry name" value="TRANS-ACONITATE 2-METHYLTRANSFERASE-RELATED"/>
    <property type="match status" value="1"/>
</dbReference>
<dbReference type="InterPro" id="IPR029063">
    <property type="entry name" value="SAM-dependent_MTases_sf"/>
</dbReference>
<dbReference type="RefSeq" id="WP_207868745.1">
    <property type="nucleotide sequence ID" value="NZ_CP062222.1"/>
</dbReference>
<dbReference type="Gene3D" id="3.40.50.150">
    <property type="entry name" value="Vaccinia Virus protein VP39"/>
    <property type="match status" value="1"/>
</dbReference>
<dbReference type="Proteomes" id="UP000663918">
    <property type="component" value="Chromosome"/>
</dbReference>
<evidence type="ECO:0000313" key="4">
    <source>
        <dbReference type="Proteomes" id="UP000663918"/>
    </source>
</evidence>
<evidence type="ECO:0000313" key="3">
    <source>
        <dbReference type="EMBL" id="QTC90327.1"/>
    </source>
</evidence>
<dbReference type="CDD" id="cd02440">
    <property type="entry name" value="AdoMet_MTases"/>
    <property type="match status" value="1"/>
</dbReference>
<dbReference type="KEGG" id="bgoe:IFJ75_13715"/>
<dbReference type="GO" id="GO:0008757">
    <property type="term" value="F:S-adenosylmethionine-dependent methyltransferase activity"/>
    <property type="evidence" value="ECO:0007669"/>
    <property type="project" value="InterPro"/>
</dbReference>
<sequence length="358" mass="38954">MSFPPQPQQTAAQAAAPAINAPEQLAAYQQNAETFRSLNQLMWQIPLIAMTLTGGLWFGVAKADTSLALQLCLLGLAAAGNVGLIVVLFRLRYIMGQYLEWAENYNPAGHVAARGSSLLTRPTAVRTTFQFMLGMAAVISVGLMGLSAKQHGWWAQSAGERAIAYYDRHAETLADNYESLTFEQTHPELDKWLRDGKQRSILDVGAGTGRDAAAMQALGHDVVAVEPADKMRALARRLHPSAKIRWIDTTLPDIAAVPRPTAGYDLVILSAVWMHVEKDDRVKALERLSSLLNAKGRLYITLRLGPADGERGIHAVSREALSTEAAAAGLEITSVTSAPDLLGRTDVRWETAVLEHRN</sequence>
<keyword evidence="3" id="KW-0808">Transferase</keyword>
<keyword evidence="1" id="KW-0812">Transmembrane</keyword>
<name>A0A975GUM1_9CAUL</name>
<feature type="transmembrane region" description="Helical" evidence="1">
    <location>
        <begin position="67"/>
        <end position="89"/>
    </location>
</feature>
<dbReference type="GO" id="GO:0032259">
    <property type="term" value="P:methylation"/>
    <property type="evidence" value="ECO:0007669"/>
    <property type="project" value="UniProtKB-KW"/>
</dbReference>
<accession>A0A975GUM1</accession>
<keyword evidence="1" id="KW-0472">Membrane</keyword>
<dbReference type="InterPro" id="IPR013216">
    <property type="entry name" value="Methyltransf_11"/>
</dbReference>
<keyword evidence="4" id="KW-1185">Reference proteome</keyword>
<feature type="transmembrane region" description="Helical" evidence="1">
    <location>
        <begin position="41"/>
        <end position="60"/>
    </location>
</feature>
<dbReference type="Pfam" id="PF08241">
    <property type="entry name" value="Methyltransf_11"/>
    <property type="match status" value="1"/>
</dbReference>